<dbReference type="SUPFAM" id="SSF51445">
    <property type="entry name" value="(Trans)glycosidases"/>
    <property type="match status" value="1"/>
</dbReference>
<evidence type="ECO:0000313" key="9">
    <source>
        <dbReference type="EMBL" id="KAA3160769.1"/>
    </source>
</evidence>
<dbReference type="RefSeq" id="WP_022043526.1">
    <property type="nucleotide sequence ID" value="NZ_BAAFKU010000009.1"/>
</dbReference>
<feature type="chain" id="PRO_5041968814" description="beta-galactosidase" evidence="6">
    <location>
        <begin position="20"/>
        <end position="452"/>
    </location>
</feature>
<accession>A0AAE4LL28</accession>
<organism evidence="10 12">
    <name type="scientific">Alistipes finegoldii</name>
    <dbReference type="NCBI Taxonomy" id="214856"/>
    <lineage>
        <taxon>Bacteria</taxon>
        <taxon>Pseudomonadati</taxon>
        <taxon>Bacteroidota</taxon>
        <taxon>Bacteroidia</taxon>
        <taxon>Bacteroidales</taxon>
        <taxon>Rikenellaceae</taxon>
        <taxon>Alistipes</taxon>
    </lineage>
</organism>
<dbReference type="Proteomes" id="UP000324870">
    <property type="component" value="Unassembled WGS sequence"/>
</dbReference>
<keyword evidence="6" id="KW-0732">Signal</keyword>
<evidence type="ECO:0000256" key="5">
    <source>
        <dbReference type="ARBA" id="ARBA00023295"/>
    </source>
</evidence>
<evidence type="ECO:0000256" key="1">
    <source>
        <dbReference type="ARBA" id="ARBA00001412"/>
    </source>
</evidence>
<dbReference type="InterPro" id="IPR006104">
    <property type="entry name" value="Glyco_hydro_2_N"/>
</dbReference>
<dbReference type="SUPFAM" id="SSF49785">
    <property type="entry name" value="Galactose-binding domain-like"/>
    <property type="match status" value="1"/>
</dbReference>
<feature type="domain" description="Glycosyl hydrolases family 2 sugar binding" evidence="8">
    <location>
        <begin position="69"/>
        <end position="148"/>
    </location>
</feature>
<dbReference type="EMBL" id="VVND01000001">
    <property type="protein sequence ID" value="KAA3160769.1"/>
    <property type="molecule type" value="Genomic_DNA"/>
</dbReference>
<reference evidence="9 11" key="1">
    <citation type="journal article" date="2019" name="Nat. Med.">
        <title>A library of human gut bacterial isolates paired with longitudinal multiomics data enables mechanistic microbiome research.</title>
        <authorList>
            <person name="Poyet M."/>
            <person name="Groussin M."/>
            <person name="Gibbons S.M."/>
            <person name="Avila-Pacheco J."/>
            <person name="Jiang X."/>
            <person name="Kearney S.M."/>
            <person name="Perrotta A.R."/>
            <person name="Berdy B."/>
            <person name="Zhao S."/>
            <person name="Lieberman T.D."/>
            <person name="Swanson P.K."/>
            <person name="Smith M."/>
            <person name="Roesemann S."/>
            <person name="Alexander J.E."/>
            <person name="Rich S.A."/>
            <person name="Livny J."/>
            <person name="Vlamakis H."/>
            <person name="Clish C."/>
            <person name="Bullock K."/>
            <person name="Deik A."/>
            <person name="Scott J."/>
            <person name="Pierce K.A."/>
            <person name="Xavier R.J."/>
            <person name="Alm E.J."/>
        </authorList>
    </citation>
    <scope>NUCLEOTIDE SEQUENCE [LARGE SCALE GENOMIC DNA]</scope>
    <source>
        <strain evidence="9 11">BIOML-A1</strain>
    </source>
</reference>
<dbReference type="EC" id="3.2.1.23" evidence="3"/>
<evidence type="ECO:0000259" key="8">
    <source>
        <dbReference type="Pfam" id="PF02837"/>
    </source>
</evidence>
<feature type="signal peptide" evidence="6">
    <location>
        <begin position="1"/>
        <end position="19"/>
    </location>
</feature>
<evidence type="ECO:0000256" key="6">
    <source>
        <dbReference type="SAM" id="SignalP"/>
    </source>
</evidence>
<dbReference type="InterPro" id="IPR050347">
    <property type="entry name" value="Bact_Beta-galactosidase"/>
</dbReference>
<dbReference type="PANTHER" id="PTHR46323">
    <property type="entry name" value="BETA-GALACTOSIDASE"/>
    <property type="match status" value="1"/>
</dbReference>
<dbReference type="Gene3D" id="2.60.120.260">
    <property type="entry name" value="Galactose-binding domain-like"/>
    <property type="match status" value="1"/>
</dbReference>
<keyword evidence="11" id="KW-1185">Reference proteome</keyword>
<reference evidence="10" key="2">
    <citation type="submission" date="2023-10" db="EMBL/GenBank/DDBJ databases">
        <title>Genome Sequence of the Bacteria from From Gut Wall in Crohn's Disease.</title>
        <authorList>
            <person name="Rodriguez-Palacios A."/>
        </authorList>
    </citation>
    <scope>NUCLEOTIDE SEQUENCE</scope>
    <source>
        <strain evidence="10">CavFT-hAR58</strain>
    </source>
</reference>
<dbReference type="InterPro" id="IPR008979">
    <property type="entry name" value="Galactose-bd-like_sf"/>
</dbReference>
<dbReference type="EMBL" id="JAWDES010000005">
    <property type="protein sequence ID" value="MDU0260178.1"/>
    <property type="molecule type" value="Genomic_DNA"/>
</dbReference>
<dbReference type="InterPro" id="IPR006103">
    <property type="entry name" value="Glyco_hydro_2_cat"/>
</dbReference>
<evidence type="ECO:0000256" key="3">
    <source>
        <dbReference type="ARBA" id="ARBA00012756"/>
    </source>
</evidence>
<dbReference type="SUPFAM" id="SSF49303">
    <property type="entry name" value="beta-Galactosidase/glucuronidase domain"/>
    <property type="match status" value="1"/>
</dbReference>
<evidence type="ECO:0000256" key="4">
    <source>
        <dbReference type="ARBA" id="ARBA00022801"/>
    </source>
</evidence>
<dbReference type="GO" id="GO:0005990">
    <property type="term" value="P:lactose catabolic process"/>
    <property type="evidence" value="ECO:0007669"/>
    <property type="project" value="TreeGrafter"/>
</dbReference>
<keyword evidence="5" id="KW-0326">Glycosidase</keyword>
<dbReference type="Pfam" id="PF02836">
    <property type="entry name" value="Glyco_hydro_2_C"/>
    <property type="match status" value="1"/>
</dbReference>
<proteinExistence type="inferred from homology"/>
<feature type="domain" description="Glycoside hydrolase family 2 catalytic" evidence="7">
    <location>
        <begin position="320"/>
        <end position="444"/>
    </location>
</feature>
<evidence type="ECO:0000313" key="10">
    <source>
        <dbReference type="EMBL" id="MDU0260178.1"/>
    </source>
</evidence>
<comment type="caution">
    <text evidence="10">The sequence shown here is derived from an EMBL/GenBank/DDBJ whole genome shotgun (WGS) entry which is preliminary data.</text>
</comment>
<dbReference type="Gene3D" id="3.20.20.80">
    <property type="entry name" value="Glycosidases"/>
    <property type="match status" value="1"/>
</dbReference>
<dbReference type="InterPro" id="IPR017853">
    <property type="entry name" value="GH"/>
</dbReference>
<dbReference type="AlphaFoldDB" id="A0AAE4LL28"/>
<evidence type="ECO:0000313" key="12">
    <source>
        <dbReference type="Proteomes" id="UP001181347"/>
    </source>
</evidence>
<name>A0AAE4LL28_9BACT</name>
<dbReference type="GO" id="GO:0004565">
    <property type="term" value="F:beta-galactosidase activity"/>
    <property type="evidence" value="ECO:0007669"/>
    <property type="project" value="UniProtKB-EC"/>
</dbReference>
<comment type="catalytic activity">
    <reaction evidence="1">
        <text>Hydrolysis of terminal non-reducing beta-D-galactose residues in beta-D-galactosides.</text>
        <dbReference type="EC" id="3.2.1.23"/>
    </reaction>
</comment>
<sequence length="452" mass="50785">MKRTILLTAAILCAASIRAQDLYNIKEPPATEILSRPVEAGRIHRTEVVPYDKRHDADARNRAGVEAYIAYTPEAFAATDDAVAVGQVIDIPYVWTDGVVYLHLENVGTAYTLTVNDTEVAEVEDSSTPAEFALTPYIREGKNAVVLTLRRSAADALNAAPASRKAFENSYLYTQNKRSIRDFEIALVPDSTRKFGVLELAIVAQNAFNYDEPVTVGYDIYSPQGKLLDFNIREVVIPGRTTDTVRFSPFIYGTNANKWEPGAKNPPLYKVMLFTRRDGAYREYMPLKIGFGKTEFTDGRITRFDKEIKLVKTRYNAAADRKTTLAELKTLKSKGSNTVCPDYPQPAWFYELCDELGLYVIDRANINAPDRRDDRRVGGTPSNDPALADEYLERVKAMYYRSRNHTCVVAFALGGESGNGYNMYKAYEWLKSVEKSRPVIYTDADGEWNSDL</sequence>
<protein>
    <recommendedName>
        <fullName evidence="3">beta-galactosidase</fullName>
        <ecNumber evidence="3">3.2.1.23</ecNumber>
    </recommendedName>
</protein>
<comment type="similarity">
    <text evidence="2">Belongs to the glycosyl hydrolase 2 family.</text>
</comment>
<keyword evidence="4 10" id="KW-0378">Hydrolase</keyword>
<dbReference type="Proteomes" id="UP001181347">
    <property type="component" value="Unassembled WGS sequence"/>
</dbReference>
<dbReference type="GO" id="GO:0009341">
    <property type="term" value="C:beta-galactosidase complex"/>
    <property type="evidence" value="ECO:0007669"/>
    <property type="project" value="TreeGrafter"/>
</dbReference>
<dbReference type="InterPro" id="IPR036156">
    <property type="entry name" value="Beta-gal/glucu_dom_sf"/>
</dbReference>
<dbReference type="Pfam" id="PF02837">
    <property type="entry name" value="Glyco_hydro_2_N"/>
    <property type="match status" value="1"/>
</dbReference>
<evidence type="ECO:0000313" key="11">
    <source>
        <dbReference type="Proteomes" id="UP000324870"/>
    </source>
</evidence>
<gene>
    <name evidence="9" type="ORF">F2A26_00290</name>
    <name evidence="10" type="ORF">RVH17_08645</name>
</gene>
<dbReference type="PANTHER" id="PTHR46323:SF2">
    <property type="entry name" value="BETA-GALACTOSIDASE"/>
    <property type="match status" value="1"/>
</dbReference>
<evidence type="ECO:0000259" key="7">
    <source>
        <dbReference type="Pfam" id="PF02836"/>
    </source>
</evidence>
<evidence type="ECO:0000256" key="2">
    <source>
        <dbReference type="ARBA" id="ARBA00007401"/>
    </source>
</evidence>